<dbReference type="InterPro" id="IPR050809">
    <property type="entry name" value="UgpAE/MalFG_permease"/>
</dbReference>
<dbReference type="SUPFAM" id="SSF161098">
    <property type="entry name" value="MetI-like"/>
    <property type="match status" value="1"/>
</dbReference>
<evidence type="ECO:0000256" key="4">
    <source>
        <dbReference type="ARBA" id="ARBA00022692"/>
    </source>
</evidence>
<dbReference type="PANTHER" id="PTHR43227:SF11">
    <property type="entry name" value="BLL4140 PROTEIN"/>
    <property type="match status" value="1"/>
</dbReference>
<feature type="transmembrane region" description="Helical" evidence="7">
    <location>
        <begin position="262"/>
        <end position="282"/>
    </location>
</feature>
<evidence type="ECO:0000256" key="1">
    <source>
        <dbReference type="ARBA" id="ARBA00004651"/>
    </source>
</evidence>
<evidence type="ECO:0000313" key="10">
    <source>
        <dbReference type="Proteomes" id="UP001208567"/>
    </source>
</evidence>
<reference evidence="9 10" key="1">
    <citation type="journal article" date="2024" name="Int. J. Syst. Evol. Microbiol.">
        <title>Clostridium omnivorum sp. nov., isolated from anoxic soil under the treatment of reductive soil disinfestation.</title>
        <authorList>
            <person name="Ueki A."/>
            <person name="Tonouchi A."/>
            <person name="Kaku N."/>
            <person name="Honma S."/>
            <person name="Ueki K."/>
        </authorList>
    </citation>
    <scope>NUCLEOTIDE SEQUENCE [LARGE SCALE GENOMIC DNA]</scope>
    <source>
        <strain evidence="9 10">E14</strain>
    </source>
</reference>
<feature type="transmembrane region" description="Helical" evidence="7">
    <location>
        <begin position="231"/>
        <end position="250"/>
    </location>
</feature>
<name>A0ABQ5N6Z1_9CLOT</name>
<dbReference type="RefSeq" id="WP_350339559.1">
    <property type="nucleotide sequence ID" value="NZ_BRXR01000001.1"/>
</dbReference>
<dbReference type="EMBL" id="BRXR01000001">
    <property type="protein sequence ID" value="GLC30891.1"/>
    <property type="molecule type" value="Genomic_DNA"/>
</dbReference>
<organism evidence="9 10">
    <name type="scientific">Clostridium omnivorum</name>
    <dbReference type="NCBI Taxonomy" id="1604902"/>
    <lineage>
        <taxon>Bacteria</taxon>
        <taxon>Bacillati</taxon>
        <taxon>Bacillota</taxon>
        <taxon>Clostridia</taxon>
        <taxon>Eubacteriales</taxon>
        <taxon>Clostridiaceae</taxon>
        <taxon>Clostridium</taxon>
    </lineage>
</organism>
<keyword evidence="10" id="KW-1185">Reference proteome</keyword>
<feature type="transmembrane region" description="Helical" evidence="7">
    <location>
        <begin position="101"/>
        <end position="125"/>
    </location>
</feature>
<comment type="subcellular location">
    <subcellularLocation>
        <location evidence="1 7">Cell membrane</location>
        <topology evidence="1 7">Multi-pass membrane protein</topology>
    </subcellularLocation>
</comment>
<proteinExistence type="inferred from homology"/>
<evidence type="ECO:0000256" key="6">
    <source>
        <dbReference type="ARBA" id="ARBA00023136"/>
    </source>
</evidence>
<feature type="transmembrane region" description="Helical" evidence="7">
    <location>
        <begin position="193"/>
        <end position="211"/>
    </location>
</feature>
<evidence type="ECO:0000256" key="3">
    <source>
        <dbReference type="ARBA" id="ARBA00022475"/>
    </source>
</evidence>
<evidence type="ECO:0000256" key="2">
    <source>
        <dbReference type="ARBA" id="ARBA00022448"/>
    </source>
</evidence>
<comment type="similarity">
    <text evidence="7">Belongs to the binding-protein-dependent transport system permease family.</text>
</comment>
<comment type="caution">
    <text evidence="9">The sequence shown here is derived from an EMBL/GenBank/DDBJ whole genome shotgun (WGS) entry which is preliminary data.</text>
</comment>
<protein>
    <submittedName>
        <fullName evidence="9">Sugar ABC transporter permease</fullName>
    </submittedName>
</protein>
<feature type="transmembrane region" description="Helical" evidence="7">
    <location>
        <begin position="162"/>
        <end position="181"/>
    </location>
</feature>
<feature type="transmembrane region" description="Helical" evidence="7">
    <location>
        <begin position="288"/>
        <end position="309"/>
    </location>
</feature>
<keyword evidence="2 7" id="KW-0813">Transport</keyword>
<dbReference type="PANTHER" id="PTHR43227">
    <property type="entry name" value="BLL4140 PROTEIN"/>
    <property type="match status" value="1"/>
</dbReference>
<dbReference type="Proteomes" id="UP001208567">
    <property type="component" value="Unassembled WGS sequence"/>
</dbReference>
<keyword evidence="6 7" id="KW-0472">Membrane</keyword>
<keyword evidence="3" id="KW-1003">Cell membrane</keyword>
<dbReference type="InterPro" id="IPR035906">
    <property type="entry name" value="MetI-like_sf"/>
</dbReference>
<dbReference type="InterPro" id="IPR000515">
    <property type="entry name" value="MetI-like"/>
</dbReference>
<feature type="transmembrane region" description="Helical" evidence="7">
    <location>
        <begin position="37"/>
        <end position="55"/>
    </location>
</feature>
<keyword evidence="4 7" id="KW-0812">Transmembrane</keyword>
<sequence length="324" mass="36552">MLNVSKKNSKIKSKETLAARFSNFIVLVRKDFKLNKGLYLMFLPVLAFYLVFHYGPMYGLIMAFKDFQPTKGISGSDWVGFKNFIDFFQSFYFWRVLKNTLVISITNLIFGFPAPIILALLINEIRNKYFKSAVQSISYMPHFISLVVVCGMIKDFTSDTGVISYIITLFGGQATTLLNEARNFVPVYVISDIWQTVGWGTIIYLAALTGIDQELYEAAQVDGAGKWKQTLHITIPGIMPTIIIMLVLRMGSMLSVGFEKIILLYNPAIYSTADVISTFVYRKGLQEFAFSYSAAVGLFNSVINFILLVTANKLSKKFSDSSLW</sequence>
<feature type="domain" description="ABC transmembrane type-1" evidence="8">
    <location>
        <begin position="97"/>
        <end position="311"/>
    </location>
</feature>
<dbReference type="Pfam" id="PF00528">
    <property type="entry name" value="BPD_transp_1"/>
    <property type="match status" value="1"/>
</dbReference>
<gene>
    <name evidence="9" type="ORF">bsdE14_23010</name>
</gene>
<evidence type="ECO:0000256" key="7">
    <source>
        <dbReference type="RuleBase" id="RU363032"/>
    </source>
</evidence>
<evidence type="ECO:0000256" key="5">
    <source>
        <dbReference type="ARBA" id="ARBA00022989"/>
    </source>
</evidence>
<evidence type="ECO:0000313" key="9">
    <source>
        <dbReference type="EMBL" id="GLC30891.1"/>
    </source>
</evidence>
<dbReference type="Gene3D" id="1.10.3720.10">
    <property type="entry name" value="MetI-like"/>
    <property type="match status" value="1"/>
</dbReference>
<evidence type="ECO:0000259" key="8">
    <source>
        <dbReference type="PROSITE" id="PS50928"/>
    </source>
</evidence>
<keyword evidence="5 7" id="KW-1133">Transmembrane helix</keyword>
<dbReference type="PROSITE" id="PS50928">
    <property type="entry name" value="ABC_TM1"/>
    <property type="match status" value="1"/>
</dbReference>
<dbReference type="CDD" id="cd06261">
    <property type="entry name" value="TM_PBP2"/>
    <property type="match status" value="1"/>
</dbReference>
<accession>A0ABQ5N6Z1</accession>